<evidence type="ECO:0000313" key="2">
    <source>
        <dbReference type="Proteomes" id="UP000318313"/>
    </source>
</evidence>
<dbReference type="EMBL" id="CP037452">
    <property type="protein sequence ID" value="QDV53286.1"/>
    <property type="molecule type" value="Genomic_DNA"/>
</dbReference>
<evidence type="ECO:0000313" key="1">
    <source>
        <dbReference type="EMBL" id="QDV53286.1"/>
    </source>
</evidence>
<dbReference type="KEGG" id="gfm:Enr17x_53600"/>
<dbReference type="OrthoDB" id="9777890at2"/>
<accession>A0A518IJL3</accession>
<dbReference type="Pfam" id="PF13469">
    <property type="entry name" value="Sulfotransfer_3"/>
    <property type="match status" value="1"/>
</dbReference>
<dbReference type="RefSeq" id="WP_145312700.1">
    <property type="nucleotide sequence ID" value="NZ_CP037452.1"/>
</dbReference>
<dbReference type="Proteomes" id="UP000318313">
    <property type="component" value="Chromosome"/>
</dbReference>
<dbReference type="Gene3D" id="3.40.50.300">
    <property type="entry name" value="P-loop containing nucleotide triphosphate hydrolases"/>
    <property type="match status" value="1"/>
</dbReference>
<name>A0A518IJL3_9PLAN</name>
<dbReference type="SUPFAM" id="SSF52540">
    <property type="entry name" value="P-loop containing nucleoside triphosphate hydrolases"/>
    <property type="match status" value="1"/>
</dbReference>
<reference evidence="1 2" key="1">
    <citation type="submission" date="2019-03" db="EMBL/GenBank/DDBJ databases">
        <title>Deep-cultivation of Planctomycetes and their phenomic and genomic characterization uncovers novel biology.</title>
        <authorList>
            <person name="Wiegand S."/>
            <person name="Jogler M."/>
            <person name="Boedeker C."/>
            <person name="Pinto D."/>
            <person name="Vollmers J."/>
            <person name="Rivas-Marin E."/>
            <person name="Kohn T."/>
            <person name="Peeters S.H."/>
            <person name="Heuer A."/>
            <person name="Rast P."/>
            <person name="Oberbeckmann S."/>
            <person name="Bunk B."/>
            <person name="Jeske O."/>
            <person name="Meyerdierks A."/>
            <person name="Storesund J.E."/>
            <person name="Kallscheuer N."/>
            <person name="Luecker S."/>
            <person name="Lage O.M."/>
            <person name="Pohl T."/>
            <person name="Merkel B.J."/>
            <person name="Hornburger P."/>
            <person name="Mueller R.-W."/>
            <person name="Bruemmer F."/>
            <person name="Labrenz M."/>
            <person name="Spormann A.M."/>
            <person name="Op den Camp H."/>
            <person name="Overmann J."/>
            <person name="Amann R."/>
            <person name="Jetten M.S.M."/>
            <person name="Mascher T."/>
            <person name="Medema M.H."/>
            <person name="Devos D.P."/>
            <person name="Kaster A.-K."/>
            <person name="Ovreas L."/>
            <person name="Rohde M."/>
            <person name="Galperin M.Y."/>
            <person name="Jogler C."/>
        </authorList>
    </citation>
    <scope>NUCLEOTIDE SEQUENCE [LARGE SCALE GENOMIC DNA]</scope>
    <source>
        <strain evidence="1 2">Enr17</strain>
    </source>
</reference>
<sequence>MSMIPNHQRMVIVLGMARSGTTIFTYILAKHPEFGLFRAGSEAWVLENACIPDKNINRLQEVSELYPARKYVLLKRPWQEKHAQWFKEVMPNARYIIMLRERDGIMKSWNGSGNWAIRGHDGYQSDPEAYYGEYRDYALSFPDILGHESCQIIKYEELLNSPSEVFKRLSAWLEVKNSFDVSLYKQNGHWDKKRSQEFPKGIVEISRFGQEEYEARKAC</sequence>
<gene>
    <name evidence="1" type="ORF">Enr17x_53600</name>
</gene>
<protein>
    <recommendedName>
        <fullName evidence="3">Sulfotransferase domain protein</fullName>
    </recommendedName>
</protein>
<keyword evidence="2" id="KW-1185">Reference proteome</keyword>
<dbReference type="InterPro" id="IPR027417">
    <property type="entry name" value="P-loop_NTPase"/>
</dbReference>
<organism evidence="1 2">
    <name type="scientific">Gimesia fumaroli</name>
    <dbReference type="NCBI Taxonomy" id="2527976"/>
    <lineage>
        <taxon>Bacteria</taxon>
        <taxon>Pseudomonadati</taxon>
        <taxon>Planctomycetota</taxon>
        <taxon>Planctomycetia</taxon>
        <taxon>Planctomycetales</taxon>
        <taxon>Planctomycetaceae</taxon>
        <taxon>Gimesia</taxon>
    </lineage>
</organism>
<dbReference type="AlphaFoldDB" id="A0A518IJL3"/>
<proteinExistence type="predicted"/>
<evidence type="ECO:0008006" key="3">
    <source>
        <dbReference type="Google" id="ProtNLM"/>
    </source>
</evidence>